<dbReference type="SUPFAM" id="SSF51735">
    <property type="entry name" value="NAD(P)-binding Rossmann-fold domains"/>
    <property type="match status" value="1"/>
</dbReference>
<keyword evidence="3" id="KW-1185">Reference proteome</keyword>
<dbReference type="InterPro" id="IPR036291">
    <property type="entry name" value="NAD(P)-bd_dom_sf"/>
</dbReference>
<dbReference type="PANTHER" id="PTHR32487">
    <property type="entry name" value="3-OXO-DELTA(4,5)-STEROID 5-BETA-REDUCTASE"/>
    <property type="match status" value="1"/>
</dbReference>
<evidence type="ECO:0000313" key="2">
    <source>
        <dbReference type="EMBL" id="KAJ5378624.1"/>
    </source>
</evidence>
<dbReference type="EMBL" id="JAPZBU010000011">
    <property type="protein sequence ID" value="KAJ5378624.1"/>
    <property type="molecule type" value="Genomic_DNA"/>
</dbReference>
<accession>A0A9W9VF89</accession>
<dbReference type="AlphaFoldDB" id="A0A9W9VF89"/>
<comment type="caution">
    <text evidence="2">The sequence shown here is derived from an EMBL/GenBank/DDBJ whole genome shotgun (WGS) entry which is preliminary data.</text>
</comment>
<dbReference type="GeneID" id="81375360"/>
<evidence type="ECO:0000313" key="3">
    <source>
        <dbReference type="Proteomes" id="UP001147747"/>
    </source>
</evidence>
<reference evidence="2" key="2">
    <citation type="journal article" date="2023" name="IMA Fungus">
        <title>Comparative genomic study of the Penicillium genus elucidates a diverse pangenome and 15 lateral gene transfer events.</title>
        <authorList>
            <person name="Petersen C."/>
            <person name="Sorensen T."/>
            <person name="Nielsen M.R."/>
            <person name="Sondergaard T.E."/>
            <person name="Sorensen J.L."/>
            <person name="Fitzpatrick D.A."/>
            <person name="Frisvad J.C."/>
            <person name="Nielsen K.L."/>
        </authorList>
    </citation>
    <scope>NUCLEOTIDE SEQUENCE</scope>
    <source>
        <strain evidence="2">IBT 29677</strain>
    </source>
</reference>
<dbReference type="Pfam" id="PF22917">
    <property type="entry name" value="PRISE"/>
    <property type="match status" value="1"/>
</dbReference>
<gene>
    <name evidence="2" type="ORF">N7509_011743</name>
</gene>
<sequence length="387" mass="43477">MPILQSKSIYHGLPVFPQETKGFTAIVTGANGISGDHMSPDILAKQMRERGISAEYVFFFAYIQPKPKDGGNIWSAAEDLVTINKSLLVNFLEAQALANSLPQRILLQLGAKYYGAHLGPTKLPSEESDPRVYLEPNFYYDQEDYLKDFAAKHGISWNTTRPANIPGAVPDAAMNLCFPLGVYAVVQKHLRQPLEFPSDFAAWTNIQMLSSAQMNCYLAEWAVLTEDAKNESFNATDDYPFAWEMFWPKLAAFYGIQWKGPDDNASRTEYHEFQTPYTPPPRGYGPPATIRFKFTLAEWAKRPEVQNAWKEIVAEHNLRNIALEDVDRVFGFTDFGLSVSYPVVQSMAKAKKLGFFGFVDASETIYRTLEEFVDLHMLPPGPSGVAS</sequence>
<evidence type="ECO:0000259" key="1">
    <source>
        <dbReference type="Pfam" id="PF22917"/>
    </source>
</evidence>
<dbReference type="InterPro" id="IPR055222">
    <property type="entry name" value="PRISE-like_Rossmann-fold"/>
</dbReference>
<proteinExistence type="predicted"/>
<dbReference type="RefSeq" id="XP_056482410.1">
    <property type="nucleotide sequence ID" value="XM_056636380.1"/>
</dbReference>
<name>A0A9W9VF89_9EURO</name>
<dbReference type="Proteomes" id="UP001147747">
    <property type="component" value="Unassembled WGS sequence"/>
</dbReference>
<dbReference type="Gene3D" id="3.40.50.720">
    <property type="entry name" value="NAD(P)-binding Rossmann-like Domain"/>
    <property type="match status" value="1"/>
</dbReference>
<dbReference type="PANTHER" id="PTHR32487:SF29">
    <property type="entry name" value="NAD-DEPENDENT EPIMERASE_DEHYDRATASE DOMAIN-CONTAINING PROTEIN"/>
    <property type="match status" value="1"/>
</dbReference>
<protein>
    <recommendedName>
        <fullName evidence="1">PRISE-like Rossmann-fold domain-containing protein</fullName>
    </recommendedName>
</protein>
<feature type="domain" description="PRISE-like Rossmann-fold" evidence="1">
    <location>
        <begin position="57"/>
        <end position="258"/>
    </location>
</feature>
<reference evidence="2" key="1">
    <citation type="submission" date="2022-12" db="EMBL/GenBank/DDBJ databases">
        <authorList>
            <person name="Petersen C."/>
        </authorList>
    </citation>
    <scope>NUCLEOTIDE SEQUENCE</scope>
    <source>
        <strain evidence="2">IBT 29677</strain>
    </source>
</reference>
<dbReference type="OrthoDB" id="1731983at2759"/>
<organism evidence="2 3">
    <name type="scientific">Penicillium cosmopolitanum</name>
    <dbReference type="NCBI Taxonomy" id="1131564"/>
    <lineage>
        <taxon>Eukaryota</taxon>
        <taxon>Fungi</taxon>
        <taxon>Dikarya</taxon>
        <taxon>Ascomycota</taxon>
        <taxon>Pezizomycotina</taxon>
        <taxon>Eurotiomycetes</taxon>
        <taxon>Eurotiomycetidae</taxon>
        <taxon>Eurotiales</taxon>
        <taxon>Aspergillaceae</taxon>
        <taxon>Penicillium</taxon>
    </lineage>
</organism>